<evidence type="ECO:0000256" key="1">
    <source>
        <dbReference type="ARBA" id="ARBA00001946"/>
    </source>
</evidence>
<keyword evidence="2 9" id="KW-0808">Transferase</keyword>
<keyword evidence="3" id="KW-0548">Nucleotidyltransferase</keyword>
<keyword evidence="4" id="KW-0479">Metal-binding</keyword>
<dbReference type="InterPro" id="IPR052038">
    <property type="entry name" value="Type-VII_TA_antitoxin"/>
</dbReference>
<feature type="domain" description="Polymerase beta nucleotidyltransferase" evidence="8">
    <location>
        <begin position="11"/>
        <end position="96"/>
    </location>
</feature>
<evidence type="ECO:0000256" key="4">
    <source>
        <dbReference type="ARBA" id="ARBA00022723"/>
    </source>
</evidence>
<keyword evidence="5" id="KW-0547">Nucleotide-binding</keyword>
<evidence type="ECO:0000313" key="9">
    <source>
        <dbReference type="EMBL" id="PIW07291.1"/>
    </source>
</evidence>
<dbReference type="PANTHER" id="PTHR33571">
    <property type="entry name" value="SSL8005 PROTEIN"/>
    <property type="match status" value="1"/>
</dbReference>
<dbReference type="CDD" id="cd05403">
    <property type="entry name" value="NT_KNTase_like"/>
    <property type="match status" value="1"/>
</dbReference>
<accession>A0A2M7FNS1</accession>
<evidence type="ECO:0000256" key="6">
    <source>
        <dbReference type="ARBA" id="ARBA00022840"/>
    </source>
</evidence>
<dbReference type="Gene3D" id="3.30.460.10">
    <property type="entry name" value="Beta Polymerase, domain 2"/>
    <property type="match status" value="1"/>
</dbReference>
<gene>
    <name evidence="9" type="ORF">COW38_03010</name>
</gene>
<dbReference type="EMBL" id="PFFO01000129">
    <property type="protein sequence ID" value="PIW07291.1"/>
    <property type="molecule type" value="Genomic_DNA"/>
</dbReference>
<dbReference type="InterPro" id="IPR041633">
    <property type="entry name" value="Polbeta"/>
</dbReference>
<sequence length="104" mass="11920">MTKNPLIKYQKQISDLAKKHQISYLALFGSHARGEAQINSDIDLLVDFKETPGWVELYDVEQDYKKLFNKDIDMVEAAGINKYVKPYILPDLITLYGQRPASLS</sequence>
<evidence type="ECO:0000256" key="3">
    <source>
        <dbReference type="ARBA" id="ARBA00022695"/>
    </source>
</evidence>
<keyword evidence="7" id="KW-0460">Magnesium</keyword>
<dbReference type="Pfam" id="PF18765">
    <property type="entry name" value="Polbeta"/>
    <property type="match status" value="1"/>
</dbReference>
<comment type="caution">
    <text evidence="9">The sequence shown here is derived from an EMBL/GenBank/DDBJ whole genome shotgun (WGS) entry which is preliminary data.</text>
</comment>
<evidence type="ECO:0000313" key="10">
    <source>
        <dbReference type="Proteomes" id="UP000230556"/>
    </source>
</evidence>
<protein>
    <submittedName>
        <fullName evidence="9">Nucleotidyltransferase</fullName>
    </submittedName>
</protein>
<evidence type="ECO:0000256" key="2">
    <source>
        <dbReference type="ARBA" id="ARBA00022679"/>
    </source>
</evidence>
<name>A0A2M7FNS1_9BACT</name>
<evidence type="ECO:0000256" key="7">
    <source>
        <dbReference type="ARBA" id="ARBA00022842"/>
    </source>
</evidence>
<dbReference type="SUPFAM" id="SSF81301">
    <property type="entry name" value="Nucleotidyltransferase"/>
    <property type="match status" value="1"/>
</dbReference>
<dbReference type="AlphaFoldDB" id="A0A2M7FNS1"/>
<proteinExistence type="predicted"/>
<organism evidence="9 10">
    <name type="scientific">Candidatus Collierbacteria bacterium CG17_big_fil_post_rev_8_21_14_2_50_45_7</name>
    <dbReference type="NCBI Taxonomy" id="1974536"/>
    <lineage>
        <taxon>Bacteria</taxon>
        <taxon>Candidatus Collieribacteriota</taxon>
    </lineage>
</organism>
<dbReference type="InterPro" id="IPR043519">
    <property type="entry name" value="NT_sf"/>
</dbReference>
<dbReference type="GO" id="GO:0005524">
    <property type="term" value="F:ATP binding"/>
    <property type="evidence" value="ECO:0007669"/>
    <property type="project" value="UniProtKB-KW"/>
</dbReference>
<dbReference type="PANTHER" id="PTHR33571:SF14">
    <property type="entry name" value="PROTEIN ADENYLYLTRANSFERASE MJ0435-RELATED"/>
    <property type="match status" value="1"/>
</dbReference>
<dbReference type="GO" id="GO:0046872">
    <property type="term" value="F:metal ion binding"/>
    <property type="evidence" value="ECO:0007669"/>
    <property type="project" value="UniProtKB-KW"/>
</dbReference>
<comment type="cofactor">
    <cofactor evidence="1">
        <name>Mg(2+)</name>
        <dbReference type="ChEBI" id="CHEBI:18420"/>
    </cofactor>
</comment>
<dbReference type="GO" id="GO:0016779">
    <property type="term" value="F:nucleotidyltransferase activity"/>
    <property type="evidence" value="ECO:0007669"/>
    <property type="project" value="UniProtKB-KW"/>
</dbReference>
<reference evidence="10" key="1">
    <citation type="submission" date="2017-09" db="EMBL/GenBank/DDBJ databases">
        <title>Depth-based differentiation of microbial function through sediment-hosted aquifers and enrichment of novel symbionts in the deep terrestrial subsurface.</title>
        <authorList>
            <person name="Probst A.J."/>
            <person name="Ladd B."/>
            <person name="Jarett J.K."/>
            <person name="Geller-Mcgrath D.E."/>
            <person name="Sieber C.M.K."/>
            <person name="Emerson J.B."/>
            <person name="Anantharaman K."/>
            <person name="Thomas B.C."/>
            <person name="Malmstrom R."/>
            <person name="Stieglmeier M."/>
            <person name="Klingl A."/>
            <person name="Woyke T."/>
            <person name="Ryan C.M."/>
            <person name="Banfield J.F."/>
        </authorList>
    </citation>
    <scope>NUCLEOTIDE SEQUENCE [LARGE SCALE GENOMIC DNA]</scope>
</reference>
<dbReference type="Proteomes" id="UP000230556">
    <property type="component" value="Unassembled WGS sequence"/>
</dbReference>
<evidence type="ECO:0000259" key="8">
    <source>
        <dbReference type="Pfam" id="PF18765"/>
    </source>
</evidence>
<evidence type="ECO:0000256" key="5">
    <source>
        <dbReference type="ARBA" id="ARBA00022741"/>
    </source>
</evidence>
<keyword evidence="6" id="KW-0067">ATP-binding</keyword>